<name>A0AAJ0I8K9_9PEZI</name>
<keyword evidence="2" id="KW-1185">Reference proteome</keyword>
<dbReference type="Proteomes" id="UP001285908">
    <property type="component" value="Unassembled WGS sequence"/>
</dbReference>
<protein>
    <submittedName>
        <fullName evidence="1">Uncharacterized protein</fullName>
    </submittedName>
</protein>
<proteinExistence type="predicted"/>
<accession>A0AAJ0I8K9</accession>
<evidence type="ECO:0000313" key="2">
    <source>
        <dbReference type="Proteomes" id="UP001285908"/>
    </source>
</evidence>
<reference evidence="1 2" key="1">
    <citation type="journal article" date="2023" name="Mol. Phylogenet. Evol.">
        <title>Genome-scale phylogeny and comparative genomics of the fungal order Sordariales.</title>
        <authorList>
            <person name="Hensen N."/>
            <person name="Bonometti L."/>
            <person name="Westerberg I."/>
            <person name="Brannstrom I.O."/>
            <person name="Guillou S."/>
            <person name="Cros-Aarteil S."/>
            <person name="Calhoun S."/>
            <person name="Haridas S."/>
            <person name="Kuo A."/>
            <person name="Mondo S."/>
            <person name="Pangilinan J."/>
            <person name="Riley R."/>
            <person name="LaButti K."/>
            <person name="Andreopoulos B."/>
            <person name="Lipzen A."/>
            <person name="Chen C."/>
            <person name="Yan M."/>
            <person name="Daum C."/>
            <person name="Ng V."/>
            <person name="Clum A."/>
            <person name="Steindorff A."/>
            <person name="Ohm R.A."/>
            <person name="Martin F."/>
            <person name="Silar P."/>
            <person name="Natvig D.O."/>
            <person name="Lalanne C."/>
            <person name="Gautier V."/>
            <person name="Ament-Velasquez S.L."/>
            <person name="Kruys A."/>
            <person name="Hutchinson M.I."/>
            <person name="Powell A.J."/>
            <person name="Barry K."/>
            <person name="Miller A.N."/>
            <person name="Grigoriev I.V."/>
            <person name="Debuchy R."/>
            <person name="Gladieux P."/>
            <person name="Hiltunen Thoren M."/>
            <person name="Johannesson H."/>
        </authorList>
    </citation>
    <scope>NUCLEOTIDE SEQUENCE [LARGE SCALE GENOMIC DNA]</scope>
    <source>
        <strain evidence="1 2">FGSC 10403</strain>
    </source>
</reference>
<evidence type="ECO:0000313" key="1">
    <source>
        <dbReference type="EMBL" id="KAK3492927.1"/>
    </source>
</evidence>
<gene>
    <name evidence="1" type="ORF">B0T23DRAFT_404925</name>
</gene>
<organism evidence="1 2">
    <name type="scientific">Neurospora hispaniola</name>
    <dbReference type="NCBI Taxonomy" id="588809"/>
    <lineage>
        <taxon>Eukaryota</taxon>
        <taxon>Fungi</taxon>
        <taxon>Dikarya</taxon>
        <taxon>Ascomycota</taxon>
        <taxon>Pezizomycotina</taxon>
        <taxon>Sordariomycetes</taxon>
        <taxon>Sordariomycetidae</taxon>
        <taxon>Sordariales</taxon>
        <taxon>Sordariaceae</taxon>
        <taxon>Neurospora</taxon>
    </lineage>
</organism>
<dbReference type="AlphaFoldDB" id="A0AAJ0I8K9"/>
<dbReference type="EMBL" id="JAULSX010000004">
    <property type="protein sequence ID" value="KAK3492927.1"/>
    <property type="molecule type" value="Genomic_DNA"/>
</dbReference>
<dbReference type="GeneID" id="87876568"/>
<comment type="caution">
    <text evidence="1">The sequence shown here is derived from an EMBL/GenBank/DDBJ whole genome shotgun (WGS) entry which is preliminary data.</text>
</comment>
<sequence length="57" mass="6491">MSVFYYLEYTNVQFGRISYESAAHYLTPTTDGNEMRRQCMIASPDEMMTTLLLGADG</sequence>
<dbReference type="RefSeq" id="XP_062693385.1">
    <property type="nucleotide sequence ID" value="XM_062838946.1"/>
</dbReference>